<dbReference type="SUPFAM" id="SSF52743">
    <property type="entry name" value="Subtilisin-like"/>
    <property type="match status" value="1"/>
</dbReference>
<sequence length="956" mass="98392">MKRICRVVPPSFLTVLLFCSFSAFAQKLTPRLTRNIADSSRAALVGSRTPQASRGQDLGPVSSQMSIPGITLVFKRSPAQEDDLQQLLAAQQNRSSPLYHQWLTPDTFATRFGMADDDIAAAETWLQSQGFHVESIARSRDRITFSGTAAQVQSAFGTDLHYYQVDGEQHFAPAADLNLPTELASVTAAVLHLSNFRPKPSIKVQTRPKPNYTALSTQAHYLGPQDIATMYDLNTLFTSGFSGEGQALAVVGQSFVNTTADSSEITSFQIFSGRLTPITPVLVPGSGVQAISPGDQGESEIDLEYSSGIASNANIFLVYVGNNQNYDVFDALAFAIEENIAPVVSISYGICESLISPTDLDQGNSLFEQASAQGQTLVAASGDNGSTECAAFTSAGLTLTQQQALSVSYPASSPFVTAVGGTQMAAGTFAAGSSPYWGSSPNSPFGSLLSYVPEVVWNEGSASFGIAAGGGGISSHFARPTWQSGVPGIPSGAFRLLPDIALQSSIESPGFLICSSDPTLTGSQTSCINGLQDSSGKYSVAGGTSFAAPVVAGFLTILNQIEQTDGQGNINPQLYGLASNPASYAAAFHDITSGSNACISGTGNCTAPGESGYAATPGYDEATGLGSVDFGHLVTAWPSTSTTSKTPTNIQLTPYLVSASPGQSLQVQITVGSFYSSTGALNGNNVPTGTLAVSVDHTIAQSALTFSSTDASLSNAIANYTFVAPATPGSHLITVTYPGDATHLPAVATTSILVGNVTATGSFTVTASNLTVANGSQGSIPIAVTPTADYSGRVTWSLAATTTNGTAEVCYSIGASSTNNPNAATLIIGVGSICSSPAPAARSNFRTLTSHASSRKENSSPRRNAPGLVVYASLVACGALFTRRRILSPSLWLSIALIAALGLGLSGCGGSGGSSSGGAANTTPPPNAMNYTLTLTGTDSVNTTITASTNFTLTVK</sequence>
<dbReference type="CDD" id="cd11377">
    <property type="entry name" value="Pro-peptidase_S53"/>
    <property type="match status" value="1"/>
</dbReference>
<dbReference type="SMART" id="SM00944">
    <property type="entry name" value="Pro-kuma_activ"/>
    <property type="match status" value="1"/>
</dbReference>
<dbReference type="InterPro" id="IPR015366">
    <property type="entry name" value="S53_propep"/>
</dbReference>
<dbReference type="Proteomes" id="UP000535182">
    <property type="component" value="Unassembled WGS sequence"/>
</dbReference>
<dbReference type="InterPro" id="IPR023828">
    <property type="entry name" value="Peptidase_S8_Ser-AS"/>
</dbReference>
<dbReference type="PROSITE" id="PS51695">
    <property type="entry name" value="SEDOLISIN"/>
    <property type="match status" value="1"/>
</dbReference>
<dbReference type="GO" id="GO:0006508">
    <property type="term" value="P:proteolysis"/>
    <property type="evidence" value="ECO:0007669"/>
    <property type="project" value="UniProtKB-KW"/>
</dbReference>
<keyword evidence="7" id="KW-0865">Zymogen</keyword>
<dbReference type="PROSITE" id="PS00138">
    <property type="entry name" value="SUBTILASE_SER"/>
    <property type="match status" value="1"/>
</dbReference>
<evidence type="ECO:0000256" key="7">
    <source>
        <dbReference type="ARBA" id="ARBA00023145"/>
    </source>
</evidence>
<keyword evidence="6" id="KW-0106">Calcium</keyword>
<accession>A0A9X0U4T6</accession>
<feature type="chain" id="PRO_5040920358" description="Peptidase S53 domain-containing protein" evidence="9">
    <location>
        <begin position="26"/>
        <end position="956"/>
    </location>
</feature>
<proteinExistence type="predicted"/>
<reference evidence="11 12" key="1">
    <citation type="submission" date="2020-08" db="EMBL/GenBank/DDBJ databases">
        <title>Genomic Encyclopedia of Type Strains, Phase IV (KMG-V): Genome sequencing to study the core and pangenomes of soil and plant-associated prokaryotes.</title>
        <authorList>
            <person name="Whitman W."/>
        </authorList>
    </citation>
    <scope>NUCLEOTIDE SEQUENCE [LARGE SCALE GENOMIC DNA]</scope>
    <source>
        <strain evidence="11 12">X5P2</strain>
    </source>
</reference>
<evidence type="ECO:0000256" key="4">
    <source>
        <dbReference type="ARBA" id="ARBA00022801"/>
    </source>
</evidence>
<dbReference type="EMBL" id="JACHEB010000007">
    <property type="protein sequence ID" value="MBB5329769.1"/>
    <property type="molecule type" value="Genomic_DNA"/>
</dbReference>
<keyword evidence="5" id="KW-0720">Serine protease</keyword>
<organism evidence="11 12">
    <name type="scientific">Tunturiibacter gelidiferens</name>
    <dbReference type="NCBI Taxonomy" id="3069689"/>
    <lineage>
        <taxon>Bacteria</taxon>
        <taxon>Pseudomonadati</taxon>
        <taxon>Acidobacteriota</taxon>
        <taxon>Terriglobia</taxon>
        <taxon>Terriglobales</taxon>
        <taxon>Acidobacteriaceae</taxon>
        <taxon>Tunturiibacter</taxon>
    </lineage>
</organism>
<dbReference type="Pfam" id="PF09286">
    <property type="entry name" value="Pro-kuma_activ"/>
    <property type="match status" value="1"/>
</dbReference>
<evidence type="ECO:0000256" key="1">
    <source>
        <dbReference type="ARBA" id="ARBA00001913"/>
    </source>
</evidence>
<keyword evidence="4" id="KW-0378">Hydrolase</keyword>
<comment type="cofactor">
    <cofactor evidence="1">
        <name>Ca(2+)</name>
        <dbReference type="ChEBI" id="CHEBI:29108"/>
    </cofactor>
</comment>
<comment type="caution">
    <text evidence="11">The sequence shown here is derived from an EMBL/GenBank/DDBJ whole genome shotgun (WGS) entry which is preliminary data.</text>
</comment>
<evidence type="ECO:0000256" key="3">
    <source>
        <dbReference type="ARBA" id="ARBA00022723"/>
    </source>
</evidence>
<gene>
    <name evidence="11" type="ORF">HDF14_003391</name>
</gene>
<evidence type="ECO:0000256" key="2">
    <source>
        <dbReference type="ARBA" id="ARBA00022670"/>
    </source>
</evidence>
<feature type="region of interest" description="Disordered" evidence="8">
    <location>
        <begin position="43"/>
        <end position="62"/>
    </location>
</feature>
<feature type="domain" description="Peptidase S53" evidence="10">
    <location>
        <begin position="221"/>
        <end position="640"/>
    </location>
</feature>
<dbReference type="PANTHER" id="PTHR14218">
    <property type="entry name" value="PROTEASE S8 TRIPEPTIDYL PEPTIDASE I CLN2"/>
    <property type="match status" value="1"/>
</dbReference>
<keyword evidence="12" id="KW-1185">Reference proteome</keyword>
<dbReference type="RefSeq" id="WP_183978539.1">
    <property type="nucleotide sequence ID" value="NZ_JACHEB010000007.1"/>
</dbReference>
<dbReference type="InterPro" id="IPR050819">
    <property type="entry name" value="Tripeptidyl-peptidase_I"/>
</dbReference>
<dbReference type="GO" id="GO:0008240">
    <property type="term" value="F:tripeptidyl-peptidase activity"/>
    <property type="evidence" value="ECO:0007669"/>
    <property type="project" value="TreeGrafter"/>
</dbReference>
<dbReference type="GO" id="GO:0046872">
    <property type="term" value="F:metal ion binding"/>
    <property type="evidence" value="ECO:0007669"/>
    <property type="project" value="UniProtKB-KW"/>
</dbReference>
<evidence type="ECO:0000256" key="9">
    <source>
        <dbReference type="SAM" id="SignalP"/>
    </source>
</evidence>
<name>A0A9X0U4T6_9BACT</name>
<evidence type="ECO:0000313" key="12">
    <source>
        <dbReference type="Proteomes" id="UP000535182"/>
    </source>
</evidence>
<dbReference type="PANTHER" id="PTHR14218:SF15">
    <property type="entry name" value="TRIPEPTIDYL-PEPTIDASE 1"/>
    <property type="match status" value="1"/>
</dbReference>
<dbReference type="InterPro" id="IPR036852">
    <property type="entry name" value="Peptidase_S8/S53_dom_sf"/>
</dbReference>
<dbReference type="InterPro" id="IPR030400">
    <property type="entry name" value="Sedolisin_dom"/>
</dbReference>
<evidence type="ECO:0000259" key="10">
    <source>
        <dbReference type="PROSITE" id="PS51695"/>
    </source>
</evidence>
<keyword evidence="3" id="KW-0479">Metal-binding</keyword>
<dbReference type="AlphaFoldDB" id="A0A9X0U4T6"/>
<keyword evidence="9" id="KW-0732">Signal</keyword>
<dbReference type="CDD" id="cd04056">
    <property type="entry name" value="Peptidases_S53"/>
    <property type="match status" value="1"/>
</dbReference>
<protein>
    <recommendedName>
        <fullName evidence="10">Peptidase S53 domain-containing protein</fullName>
    </recommendedName>
</protein>
<dbReference type="GO" id="GO:0004252">
    <property type="term" value="F:serine-type endopeptidase activity"/>
    <property type="evidence" value="ECO:0007669"/>
    <property type="project" value="InterPro"/>
</dbReference>
<keyword evidence="2" id="KW-0645">Protease</keyword>
<dbReference type="SUPFAM" id="SSF54897">
    <property type="entry name" value="Protease propeptides/inhibitors"/>
    <property type="match status" value="1"/>
</dbReference>
<dbReference type="Gene3D" id="3.40.50.200">
    <property type="entry name" value="Peptidase S8/S53 domain"/>
    <property type="match status" value="1"/>
</dbReference>
<feature type="signal peptide" evidence="9">
    <location>
        <begin position="1"/>
        <end position="25"/>
    </location>
</feature>
<evidence type="ECO:0000313" key="11">
    <source>
        <dbReference type="EMBL" id="MBB5329769.1"/>
    </source>
</evidence>
<evidence type="ECO:0000256" key="8">
    <source>
        <dbReference type="SAM" id="MobiDB-lite"/>
    </source>
</evidence>
<evidence type="ECO:0000256" key="5">
    <source>
        <dbReference type="ARBA" id="ARBA00022825"/>
    </source>
</evidence>
<evidence type="ECO:0000256" key="6">
    <source>
        <dbReference type="ARBA" id="ARBA00022837"/>
    </source>
</evidence>